<dbReference type="EMBL" id="CP054020">
    <property type="protein sequence ID" value="QKI88963.1"/>
    <property type="molecule type" value="Genomic_DNA"/>
</dbReference>
<proteinExistence type="predicted"/>
<dbReference type="AlphaFoldDB" id="A0A7D4SS12"/>
<organism evidence="1 2">
    <name type="scientific">Thiomicrorhabdus xiamenensis</name>
    <dbReference type="NCBI Taxonomy" id="2739063"/>
    <lineage>
        <taxon>Bacteria</taxon>
        <taxon>Pseudomonadati</taxon>
        <taxon>Pseudomonadota</taxon>
        <taxon>Gammaproteobacteria</taxon>
        <taxon>Thiotrichales</taxon>
        <taxon>Piscirickettsiaceae</taxon>
        <taxon>Thiomicrorhabdus</taxon>
    </lineage>
</organism>
<dbReference type="RefSeq" id="WP_173284636.1">
    <property type="nucleotide sequence ID" value="NZ_CP054020.1"/>
</dbReference>
<evidence type="ECO:0000313" key="2">
    <source>
        <dbReference type="Proteomes" id="UP000504724"/>
    </source>
</evidence>
<dbReference type="InterPro" id="IPR027417">
    <property type="entry name" value="P-loop_NTPase"/>
</dbReference>
<reference evidence="1 2" key="1">
    <citation type="submission" date="2020-05" db="EMBL/GenBank/DDBJ databases">
        <title>Thiomicrorhabdus sediminis sp.nov. and Thiomicrorhabdus xiamenensis sp.nov., novel sulfur-oxidizing bacteria isolated from coastal sediment.</title>
        <authorList>
            <person name="Liu X."/>
        </authorList>
    </citation>
    <scope>NUCLEOTIDE SEQUENCE [LARGE SCALE GENOMIC DNA]</scope>
    <source>
        <strain evidence="1 2">G2</strain>
    </source>
</reference>
<name>A0A7D4SS12_9GAMM</name>
<accession>A0A7D4SS12</accession>
<dbReference type="Gene3D" id="3.40.50.300">
    <property type="entry name" value="P-loop containing nucleotide triphosphate hydrolases"/>
    <property type="match status" value="1"/>
</dbReference>
<evidence type="ECO:0000313" key="1">
    <source>
        <dbReference type="EMBL" id="QKI88963.1"/>
    </source>
</evidence>
<dbReference type="SUPFAM" id="SSF52540">
    <property type="entry name" value="P-loop containing nucleoside triphosphate hydrolases"/>
    <property type="match status" value="1"/>
</dbReference>
<evidence type="ECO:0008006" key="3">
    <source>
        <dbReference type="Google" id="ProtNLM"/>
    </source>
</evidence>
<sequence>MELVSANNNSFAQQSFCSGHGQYHTNSPDKVTRRPYEAVTWQHIEAMTINPPSVNKSDARWTIFSNVCNEHARSANYQRQHGHFGALWVDIDEHTPKQQILNAITSLGCKAIIYTTSSATPDKQKWRAIVPLAVPVGGEQFELCQQVINDRFEAVGIIPDRKSETANQICYLPNRGQYYDHEILDGPLFNASVFDAEVTQIKEVEAARKAEAKQRREAKRIERIAQAANGAVDVMDFFNQSYDLEDLLDKYGYKQKGNRWLSPNSESGTPGVTINDDGLKWLSSHESDVGIGSEPTNGVVYGDAFDLYVHYEHKDDRIAALKAAGDNLTVLGGDGVEITLNQHNQQLYAQQNKPDVKAMFGDVAAQTTGNTSLSAKERLKMMSARGKSEQRRKQMLNDVYVFNRIAILGQATVIYAKPNLGKTVTAIRFIVDAIEDGRVDGENVFYINADDTFKGATTKLELAEKHGFHMLIPNENNFTIKDLIPIIQGLITDCDAKGQVIILDTLKKSVDLMDKKLASNFTSLIREFVGAGGTFIALAHTNKHLGADGQLIPQGTSDVVDDVDCVYVLGEISNQSGVKTVEFINIKSRGDVADRVSYTYTKQDGDDWMDIFNSIQCLDDETANKVKRKAKVEEQFEQDRDVVMVISQLLWNGKKMKKTELINMAHKNCMESADCNASKKKVIEVLERYDGFDRNKKHQWMSVPSDDNASVYSLLPVEEVSFL</sequence>
<gene>
    <name evidence="1" type="ORF">HQN79_04945</name>
</gene>
<dbReference type="KEGG" id="txa:HQN79_04945"/>
<dbReference type="Proteomes" id="UP000504724">
    <property type="component" value="Chromosome"/>
</dbReference>
<keyword evidence="2" id="KW-1185">Reference proteome</keyword>
<protein>
    <recommendedName>
        <fullName evidence="3">AAA domain-containing protein</fullName>
    </recommendedName>
</protein>